<proteinExistence type="predicted"/>
<name>A0AA42MDZ1_ACIJO</name>
<dbReference type="EMBL" id="JAOCCL010000071">
    <property type="protein sequence ID" value="MDH0827953.1"/>
    <property type="molecule type" value="Genomic_DNA"/>
</dbReference>
<evidence type="ECO:0000313" key="1">
    <source>
        <dbReference type="EMBL" id="MDH0827953.1"/>
    </source>
</evidence>
<accession>A0AA42MDZ1</accession>
<protein>
    <submittedName>
        <fullName evidence="1">Uncharacterized protein</fullName>
    </submittedName>
</protein>
<organism evidence="1 2">
    <name type="scientific">Acinetobacter johnsonii</name>
    <dbReference type="NCBI Taxonomy" id="40214"/>
    <lineage>
        <taxon>Bacteria</taxon>
        <taxon>Pseudomonadati</taxon>
        <taxon>Pseudomonadota</taxon>
        <taxon>Gammaproteobacteria</taxon>
        <taxon>Moraxellales</taxon>
        <taxon>Moraxellaceae</taxon>
        <taxon>Acinetobacter</taxon>
    </lineage>
</organism>
<reference evidence="1" key="1">
    <citation type="submission" date="2022-09" db="EMBL/GenBank/DDBJ databases">
        <title>Intensive care unit water sources are persistently colonized with multi-drug resistant bacteria and are the site of extensive horizontal gene transfer of antibiotic resistance genes.</title>
        <authorList>
            <person name="Diorio-Toth L."/>
        </authorList>
    </citation>
    <scope>NUCLEOTIDE SEQUENCE</scope>
    <source>
        <strain evidence="1">GD03885</strain>
    </source>
</reference>
<gene>
    <name evidence="1" type="ORF">N5C97_16005</name>
</gene>
<comment type="caution">
    <text evidence="1">The sequence shown here is derived from an EMBL/GenBank/DDBJ whole genome shotgun (WGS) entry which is preliminary data.</text>
</comment>
<dbReference type="AlphaFoldDB" id="A0AA42MDZ1"/>
<dbReference type="RefSeq" id="WP_279679405.1">
    <property type="nucleotide sequence ID" value="NZ_JAOCCL010000071.1"/>
</dbReference>
<evidence type="ECO:0000313" key="2">
    <source>
        <dbReference type="Proteomes" id="UP001160116"/>
    </source>
</evidence>
<dbReference type="Proteomes" id="UP001160116">
    <property type="component" value="Unassembled WGS sequence"/>
</dbReference>
<sequence>MKPTILIRSMRAIHHENLILPLQKASSLGLGIRSYSKVDPSAKGDIPYDEELFVYPNTGGLSTSCPPKANIPQHFLNGSRSLFGIDTFILEEMRLKFRQDPNKSNHFFIEPIQKMLLKEYEQSISNTLHHWKLYSGE</sequence>